<feature type="non-terminal residue" evidence="1">
    <location>
        <position position="1"/>
    </location>
</feature>
<protein>
    <submittedName>
        <fullName evidence="1">Uncharacterized protein</fullName>
    </submittedName>
</protein>
<reference evidence="1 2" key="1">
    <citation type="submission" date="2019-10" db="EMBL/GenBank/DDBJ databases">
        <title>Assembly and Annotation for the nematode Trichostrongylus colubriformis.</title>
        <authorList>
            <person name="Martin J."/>
        </authorList>
    </citation>
    <scope>NUCLEOTIDE SEQUENCE [LARGE SCALE GENOMIC DNA]</scope>
    <source>
        <strain evidence="1">G859</strain>
        <tissue evidence="1">Whole worm</tissue>
    </source>
</reference>
<gene>
    <name evidence="1" type="ORF">GCK32_021736</name>
</gene>
<sequence>GAFLRFRILEKLTTTFVVTVPISVYIRETLKCHSWKVVPFASLTVDTKSFS</sequence>
<keyword evidence="2" id="KW-1185">Reference proteome</keyword>
<organism evidence="1 2">
    <name type="scientific">Trichostrongylus colubriformis</name>
    <name type="common">Black scour worm</name>
    <dbReference type="NCBI Taxonomy" id="6319"/>
    <lineage>
        <taxon>Eukaryota</taxon>
        <taxon>Metazoa</taxon>
        <taxon>Ecdysozoa</taxon>
        <taxon>Nematoda</taxon>
        <taxon>Chromadorea</taxon>
        <taxon>Rhabditida</taxon>
        <taxon>Rhabditina</taxon>
        <taxon>Rhabditomorpha</taxon>
        <taxon>Strongyloidea</taxon>
        <taxon>Trichostrongylidae</taxon>
        <taxon>Trichostrongylus</taxon>
    </lineage>
</organism>
<comment type="caution">
    <text evidence="1">The sequence shown here is derived from an EMBL/GenBank/DDBJ whole genome shotgun (WGS) entry which is preliminary data.</text>
</comment>
<dbReference type="Proteomes" id="UP001331761">
    <property type="component" value="Unassembled WGS sequence"/>
</dbReference>
<evidence type="ECO:0000313" key="2">
    <source>
        <dbReference type="Proteomes" id="UP001331761"/>
    </source>
</evidence>
<accession>A0AAN8EZD1</accession>
<evidence type="ECO:0000313" key="1">
    <source>
        <dbReference type="EMBL" id="KAK5969097.1"/>
    </source>
</evidence>
<dbReference type="AlphaFoldDB" id="A0AAN8EZD1"/>
<name>A0AAN8EZD1_TRICO</name>
<proteinExistence type="predicted"/>
<dbReference type="EMBL" id="WIXE01020606">
    <property type="protein sequence ID" value="KAK5969097.1"/>
    <property type="molecule type" value="Genomic_DNA"/>
</dbReference>